<evidence type="ECO:0000313" key="1">
    <source>
        <dbReference type="EMBL" id="MBE9143804.1"/>
    </source>
</evidence>
<evidence type="ECO:0000313" key="2">
    <source>
        <dbReference type="Proteomes" id="UP000640725"/>
    </source>
</evidence>
<protein>
    <recommendedName>
        <fullName evidence="3">PD-(D/E)XK endonuclease-like domain-containing protein</fullName>
    </recommendedName>
</protein>
<dbReference type="Proteomes" id="UP000640725">
    <property type="component" value="Unassembled WGS sequence"/>
</dbReference>
<organism evidence="1 2">
    <name type="scientific">Planktothrix mougeotii LEGE 06226</name>
    <dbReference type="NCBI Taxonomy" id="1828728"/>
    <lineage>
        <taxon>Bacteria</taxon>
        <taxon>Bacillati</taxon>
        <taxon>Cyanobacteriota</taxon>
        <taxon>Cyanophyceae</taxon>
        <taxon>Oscillatoriophycideae</taxon>
        <taxon>Oscillatoriales</taxon>
        <taxon>Microcoleaceae</taxon>
        <taxon>Planktothrix</taxon>
    </lineage>
</organism>
<sequence length="92" mass="10378">MQLLIYMCLLPFAPETKALYQGKIPHGRLIYKDGIIEISPDEVNAEFKQKLRTVIATLCNPTLPKPTPNQWECRYCPIPHSQCPAHSSGEIA</sequence>
<evidence type="ECO:0008006" key="3">
    <source>
        <dbReference type="Google" id="ProtNLM"/>
    </source>
</evidence>
<name>A0ABR9UDY8_9CYAN</name>
<gene>
    <name evidence="1" type="ORF">IQ236_11265</name>
</gene>
<proteinExistence type="predicted"/>
<dbReference type="EMBL" id="JADEWU010000020">
    <property type="protein sequence ID" value="MBE9143804.1"/>
    <property type="molecule type" value="Genomic_DNA"/>
</dbReference>
<reference evidence="1 2" key="1">
    <citation type="submission" date="2020-10" db="EMBL/GenBank/DDBJ databases">
        <authorList>
            <person name="Castelo-Branco R."/>
            <person name="Eusebio N."/>
            <person name="Adriana R."/>
            <person name="Vieira A."/>
            <person name="Brugerolle De Fraissinette N."/>
            <person name="Rezende De Castro R."/>
            <person name="Schneider M.P."/>
            <person name="Vasconcelos V."/>
            <person name="Leao P.N."/>
        </authorList>
    </citation>
    <scope>NUCLEOTIDE SEQUENCE [LARGE SCALE GENOMIC DNA]</scope>
    <source>
        <strain evidence="1 2">LEGE 06226</strain>
    </source>
</reference>
<accession>A0ABR9UDY8</accession>
<keyword evidence="2" id="KW-1185">Reference proteome</keyword>
<comment type="caution">
    <text evidence="1">The sequence shown here is derived from an EMBL/GenBank/DDBJ whole genome shotgun (WGS) entry which is preliminary data.</text>
</comment>